<name>A0A060LYR7_9BACI</name>
<dbReference type="Gene3D" id="1.10.357.10">
    <property type="entry name" value="Tetracycline Repressor, domain 2"/>
    <property type="match status" value="1"/>
</dbReference>
<dbReference type="OrthoDB" id="9812484at2"/>
<reference evidence="5 6" key="1">
    <citation type="journal article" date="2014" name="Gene">
        <title>A comparative genomic analysis of the alkalitolerant soil bacterium Bacillus lehensis G1.</title>
        <authorList>
            <person name="Noor Y.M."/>
            <person name="Samsulrizal N.H."/>
            <person name="Jema'on N.A."/>
            <person name="Low K.O."/>
            <person name="Ramli A.N."/>
            <person name="Alias N.I."/>
            <person name="Damis S.I."/>
            <person name="Fuzi S.F."/>
            <person name="Isa M.N."/>
            <person name="Murad A.M."/>
            <person name="Raih M.F."/>
            <person name="Bakar F.D."/>
            <person name="Najimudin N."/>
            <person name="Mahadi N.M."/>
            <person name="Illias R.M."/>
        </authorList>
    </citation>
    <scope>NUCLEOTIDE SEQUENCE [LARGE SCALE GENOMIC DNA]</scope>
    <source>
        <strain evidence="5 6">G1</strain>
    </source>
</reference>
<dbReference type="SUPFAM" id="SSF46689">
    <property type="entry name" value="Homeodomain-like"/>
    <property type="match status" value="1"/>
</dbReference>
<evidence type="ECO:0000256" key="3">
    <source>
        <dbReference type="PROSITE-ProRule" id="PRU00335"/>
    </source>
</evidence>
<evidence type="ECO:0000259" key="4">
    <source>
        <dbReference type="PROSITE" id="PS50977"/>
    </source>
</evidence>
<dbReference type="InterPro" id="IPR041603">
    <property type="entry name" value="YvdT_C"/>
</dbReference>
<dbReference type="Pfam" id="PF17934">
    <property type="entry name" value="TetR_C_26"/>
    <property type="match status" value="1"/>
</dbReference>
<organism evidence="5 6">
    <name type="scientific">Shouchella lehensis G1</name>
    <dbReference type="NCBI Taxonomy" id="1246626"/>
    <lineage>
        <taxon>Bacteria</taxon>
        <taxon>Bacillati</taxon>
        <taxon>Bacillota</taxon>
        <taxon>Bacilli</taxon>
        <taxon>Bacillales</taxon>
        <taxon>Bacillaceae</taxon>
        <taxon>Shouchella</taxon>
    </lineage>
</organism>
<evidence type="ECO:0000256" key="1">
    <source>
        <dbReference type="ARBA" id="ARBA00022491"/>
    </source>
</evidence>
<dbReference type="PANTHER" id="PTHR43479:SF8">
    <property type="entry name" value="TRANSCRIPTIONAL REGULATOR, TETR FAMILY"/>
    <property type="match status" value="1"/>
</dbReference>
<feature type="DNA-binding region" description="H-T-H motif" evidence="3">
    <location>
        <begin position="24"/>
        <end position="43"/>
    </location>
</feature>
<dbReference type="GO" id="GO:0003677">
    <property type="term" value="F:DNA binding"/>
    <property type="evidence" value="ECO:0007669"/>
    <property type="project" value="UniProtKB-UniRule"/>
</dbReference>
<dbReference type="Pfam" id="PF00440">
    <property type="entry name" value="TetR_N"/>
    <property type="match status" value="1"/>
</dbReference>
<dbReference type="AlphaFoldDB" id="A0A060LYR7"/>
<dbReference type="EMBL" id="CP003923">
    <property type="protein sequence ID" value="AIC92944.1"/>
    <property type="molecule type" value="Genomic_DNA"/>
</dbReference>
<dbReference type="eggNOG" id="COG1309">
    <property type="taxonomic scope" value="Bacteria"/>
</dbReference>
<dbReference type="InterPro" id="IPR036271">
    <property type="entry name" value="Tet_transcr_reg_TetR-rel_C_sf"/>
</dbReference>
<dbReference type="STRING" id="1246626.BleG1_0336"/>
<protein>
    <submittedName>
        <fullName evidence="5">HTH-type, TetR family transcriptional regulator</fullName>
    </submittedName>
</protein>
<evidence type="ECO:0000256" key="2">
    <source>
        <dbReference type="ARBA" id="ARBA00023125"/>
    </source>
</evidence>
<feature type="domain" description="HTH tetR-type" evidence="4">
    <location>
        <begin position="1"/>
        <end position="61"/>
    </location>
</feature>
<dbReference type="PROSITE" id="PS50977">
    <property type="entry name" value="HTH_TETR_2"/>
    <property type="match status" value="1"/>
</dbReference>
<dbReference type="InterPro" id="IPR050624">
    <property type="entry name" value="HTH-type_Tx_Regulator"/>
</dbReference>
<keyword evidence="6" id="KW-1185">Reference proteome</keyword>
<proteinExistence type="predicted"/>
<gene>
    <name evidence="5" type="ORF">BleG1_0336</name>
</gene>
<dbReference type="InterPro" id="IPR009057">
    <property type="entry name" value="Homeodomain-like_sf"/>
</dbReference>
<dbReference type="PATRIC" id="fig|1246626.3.peg.325"/>
<dbReference type="SUPFAM" id="SSF48498">
    <property type="entry name" value="Tetracyclin repressor-like, C-terminal domain"/>
    <property type="match status" value="1"/>
</dbReference>
<dbReference type="KEGG" id="ble:BleG1_0336"/>
<dbReference type="InterPro" id="IPR001647">
    <property type="entry name" value="HTH_TetR"/>
</dbReference>
<sequence>MDKRERIITAAIEAFSEKGVEKTTISDIVKRANIAQGTYYLYFPSKLSVMPDIAAVFVDHLMVELNKNVTASSFKKQLHELVDTVFYTTEHHKNLAVLIYSGLTQSEHLQQWETIYTPLYDWLSNRLEQAKQTGEIRNSLRSDSTARIMIGTIESTAEQLFLYNQEDSGYVNEHKQELIIFLTNALGASD</sequence>
<dbReference type="PANTHER" id="PTHR43479">
    <property type="entry name" value="ACREF/ENVCD OPERON REPRESSOR-RELATED"/>
    <property type="match status" value="1"/>
</dbReference>
<accession>A0A060LYR7</accession>
<evidence type="ECO:0000313" key="6">
    <source>
        <dbReference type="Proteomes" id="UP000027142"/>
    </source>
</evidence>
<dbReference type="PRINTS" id="PR00455">
    <property type="entry name" value="HTHTETR"/>
</dbReference>
<keyword evidence="2 3" id="KW-0238">DNA-binding</keyword>
<dbReference type="HOGENOM" id="CLU_069356_12_2_9"/>
<keyword evidence="1" id="KW-0678">Repressor</keyword>
<dbReference type="RefSeq" id="WP_038476438.1">
    <property type="nucleotide sequence ID" value="NZ_CP003923.1"/>
</dbReference>
<evidence type="ECO:0000313" key="5">
    <source>
        <dbReference type="EMBL" id="AIC92944.1"/>
    </source>
</evidence>
<dbReference type="Proteomes" id="UP000027142">
    <property type="component" value="Chromosome"/>
</dbReference>